<organism evidence="1 2">
    <name type="scientific">Clostridium perfringens F262</name>
    <dbReference type="NCBI Taxonomy" id="883064"/>
    <lineage>
        <taxon>Bacteria</taxon>
        <taxon>Bacillati</taxon>
        <taxon>Bacillota</taxon>
        <taxon>Clostridia</taxon>
        <taxon>Eubacteriales</taxon>
        <taxon>Clostridiaceae</taxon>
        <taxon>Clostridium</taxon>
    </lineage>
</organism>
<comment type="caution">
    <text evidence="1">The sequence shown here is derived from an EMBL/GenBank/DDBJ whole genome shotgun (WGS) entry which is preliminary data.</text>
</comment>
<dbReference type="RefSeq" id="WP_003481462.1">
    <property type="nucleotide sequence ID" value="NZ_CM001477.1"/>
</dbReference>
<accession>A0AAV3FCE3</accession>
<proteinExistence type="predicted"/>
<gene>
    <name evidence="1" type="ORF">HA1_08497</name>
</gene>
<name>A0AAV3FCE3_CLOPF</name>
<protein>
    <recommendedName>
        <fullName evidence="3">Sigma factor</fullName>
    </recommendedName>
</protein>
<evidence type="ECO:0000313" key="1">
    <source>
        <dbReference type="EMBL" id="EIA17023.1"/>
    </source>
</evidence>
<dbReference type="EMBL" id="AFES01000023">
    <property type="protein sequence ID" value="EIA17023.1"/>
    <property type="molecule type" value="Genomic_DNA"/>
</dbReference>
<reference evidence="1 2" key="1">
    <citation type="journal article" date="2012" name="PLoS ONE">
        <title>Genome Sequencing and Analysis of a Type A Clostridium perfringens Isolate from a Case of Bovine Clostridial Abomasitis.</title>
        <authorList>
            <person name="Nowell V.J."/>
            <person name="Kropinski A.M."/>
            <person name="Songer J.G."/>
            <person name="Macinnes J.I."/>
            <person name="Parreira V.R."/>
            <person name="Prescott J.F."/>
        </authorList>
    </citation>
    <scope>NUCLEOTIDE SEQUENCE [LARGE SCALE GENOMIC DNA]</scope>
    <source>
        <strain evidence="1 2">F262</strain>
    </source>
</reference>
<evidence type="ECO:0000313" key="2">
    <source>
        <dbReference type="Proteomes" id="UP000005358"/>
    </source>
</evidence>
<dbReference type="AlphaFoldDB" id="A0AAV3FCE3"/>
<evidence type="ECO:0008006" key="3">
    <source>
        <dbReference type="Google" id="ProtNLM"/>
    </source>
</evidence>
<sequence length="158" mass="18858">MIDKNIFRETEVLLKNYSKLESEIELIKLEIKDIQESYTGCGAIVYSEKSGPTNKFSSMVEDEVIRKEKDLFYLKRDLDYKVRLKRRIDLAIQTLGTKEERDLIRLRYINQPKVSWGTVARHLKYNKDYCRKELRPKVIKQIADFVFYNPGVQERFII</sequence>
<dbReference type="Proteomes" id="UP000005358">
    <property type="component" value="Chromosome"/>
</dbReference>